<accession>A0AAV0YRG8</accession>
<reference evidence="1 2" key="1">
    <citation type="submission" date="2023-01" db="EMBL/GenBank/DDBJ databases">
        <authorList>
            <person name="Kreplak J."/>
        </authorList>
    </citation>
    <scope>NUCLEOTIDE SEQUENCE [LARGE SCALE GENOMIC DNA]</scope>
</reference>
<gene>
    <name evidence="1" type="ORF">VFH_I316320</name>
</gene>
<protein>
    <submittedName>
        <fullName evidence="1">Uncharacterized protein</fullName>
    </submittedName>
</protein>
<organism evidence="1 2">
    <name type="scientific">Vicia faba</name>
    <name type="common">Broad bean</name>
    <name type="synonym">Faba vulgaris</name>
    <dbReference type="NCBI Taxonomy" id="3906"/>
    <lineage>
        <taxon>Eukaryota</taxon>
        <taxon>Viridiplantae</taxon>
        <taxon>Streptophyta</taxon>
        <taxon>Embryophyta</taxon>
        <taxon>Tracheophyta</taxon>
        <taxon>Spermatophyta</taxon>
        <taxon>Magnoliopsida</taxon>
        <taxon>eudicotyledons</taxon>
        <taxon>Gunneridae</taxon>
        <taxon>Pentapetalae</taxon>
        <taxon>rosids</taxon>
        <taxon>fabids</taxon>
        <taxon>Fabales</taxon>
        <taxon>Fabaceae</taxon>
        <taxon>Papilionoideae</taxon>
        <taxon>50 kb inversion clade</taxon>
        <taxon>NPAAA clade</taxon>
        <taxon>Hologalegina</taxon>
        <taxon>IRL clade</taxon>
        <taxon>Fabeae</taxon>
        <taxon>Vicia</taxon>
    </lineage>
</organism>
<evidence type="ECO:0000313" key="2">
    <source>
        <dbReference type="Proteomes" id="UP001157006"/>
    </source>
</evidence>
<dbReference type="EMBL" id="OX451736">
    <property type="protein sequence ID" value="CAI8587783.1"/>
    <property type="molecule type" value="Genomic_DNA"/>
</dbReference>
<name>A0AAV0YRG8_VICFA</name>
<proteinExistence type="predicted"/>
<dbReference type="AlphaFoldDB" id="A0AAV0YRG8"/>
<sequence>MYLVPHVNLFCGFVQFGIDSLDNVGEETKFAAKRKVGHHGYLNLSGNHGKDTGGGEVVIICGLTSFSEKAYLEDFYWPTWPNNLDLIFYISSCNSSWIIGPITSKCETERFIIGSITSKCETERTRGSLYHSYVVPISLKTDVSVSVLDICIDTCNFV</sequence>
<keyword evidence="2" id="KW-1185">Reference proteome</keyword>
<dbReference type="Proteomes" id="UP001157006">
    <property type="component" value="Chromosome 1L"/>
</dbReference>
<evidence type="ECO:0000313" key="1">
    <source>
        <dbReference type="EMBL" id="CAI8587783.1"/>
    </source>
</evidence>